<dbReference type="EMBL" id="LJZR01000029">
    <property type="protein sequence ID" value="KPQ33626.1"/>
    <property type="molecule type" value="Genomic_DNA"/>
</dbReference>
<dbReference type="AlphaFoldDB" id="A0A0N8KMF9"/>
<evidence type="ECO:0000256" key="9">
    <source>
        <dbReference type="SAM" id="Coils"/>
    </source>
</evidence>
<dbReference type="InterPro" id="IPR050445">
    <property type="entry name" value="Bact_polysacc_biosynth/exp"/>
</dbReference>
<dbReference type="Pfam" id="PF02706">
    <property type="entry name" value="Wzz"/>
    <property type="match status" value="1"/>
</dbReference>
<keyword evidence="5" id="KW-0547">Nucleotide-binding</keyword>
<keyword evidence="7" id="KW-1133">Transmembrane helix</keyword>
<dbReference type="SUPFAM" id="SSF52540">
    <property type="entry name" value="P-loop containing nucleoside triphosphate hydrolases"/>
    <property type="match status" value="1"/>
</dbReference>
<reference evidence="12 13" key="1">
    <citation type="submission" date="2015-09" db="EMBL/GenBank/DDBJ databases">
        <title>Identification and resolution of microdiversity through metagenomic sequencing of parallel consortia.</title>
        <authorList>
            <person name="Nelson W.C."/>
            <person name="Romine M.F."/>
            <person name="Lindemann S.R."/>
        </authorList>
    </citation>
    <scope>NUCLEOTIDE SEQUENCE [LARGE SCALE GENOMIC DNA]</scope>
    <source>
        <strain evidence="12">Ana</strain>
    </source>
</reference>
<dbReference type="PANTHER" id="PTHR32309:SF13">
    <property type="entry name" value="FERRIC ENTEROBACTIN TRANSPORT PROTEIN FEPE"/>
    <property type="match status" value="1"/>
</dbReference>
<evidence type="ECO:0000256" key="4">
    <source>
        <dbReference type="ARBA" id="ARBA00022692"/>
    </source>
</evidence>
<keyword evidence="9" id="KW-0175">Coiled coil</keyword>
<dbReference type="Proteomes" id="UP000050465">
    <property type="component" value="Unassembled WGS sequence"/>
</dbReference>
<dbReference type="PANTHER" id="PTHR32309">
    <property type="entry name" value="TYROSINE-PROTEIN KINASE"/>
    <property type="match status" value="1"/>
</dbReference>
<gene>
    <name evidence="12" type="ORF">HLUCCA11_17980</name>
</gene>
<name>A0A0N8KMF9_9CYAN</name>
<evidence type="ECO:0000256" key="8">
    <source>
        <dbReference type="ARBA" id="ARBA00023136"/>
    </source>
</evidence>
<feature type="coiled-coil region" evidence="9">
    <location>
        <begin position="375"/>
        <end position="409"/>
    </location>
</feature>
<comment type="similarity">
    <text evidence="2">Belongs to the CpsC/CapA family.</text>
</comment>
<dbReference type="InterPro" id="IPR033756">
    <property type="entry name" value="YlxH/NBP35"/>
</dbReference>
<keyword evidence="6" id="KW-0067">ATP-binding</keyword>
<evidence type="ECO:0000313" key="13">
    <source>
        <dbReference type="Proteomes" id="UP000050465"/>
    </source>
</evidence>
<evidence type="ECO:0000256" key="3">
    <source>
        <dbReference type="ARBA" id="ARBA00022475"/>
    </source>
</evidence>
<evidence type="ECO:0000259" key="11">
    <source>
        <dbReference type="Pfam" id="PF02706"/>
    </source>
</evidence>
<dbReference type="PATRIC" id="fig|1666911.3.peg.2087"/>
<dbReference type="GO" id="GO:0005524">
    <property type="term" value="F:ATP binding"/>
    <property type="evidence" value="ECO:0007669"/>
    <property type="project" value="UniProtKB-KW"/>
</dbReference>
<dbReference type="GO" id="GO:0004713">
    <property type="term" value="F:protein tyrosine kinase activity"/>
    <property type="evidence" value="ECO:0007669"/>
    <property type="project" value="TreeGrafter"/>
</dbReference>
<evidence type="ECO:0000313" key="12">
    <source>
        <dbReference type="EMBL" id="KPQ33626.1"/>
    </source>
</evidence>
<keyword evidence="4" id="KW-0812">Transmembrane</keyword>
<dbReference type="CDD" id="cd05387">
    <property type="entry name" value="BY-kinase"/>
    <property type="match status" value="1"/>
</dbReference>
<keyword evidence="3" id="KW-1003">Cell membrane</keyword>
<dbReference type="STRING" id="1666911.HLUCCA11_17980"/>
<sequence>MEPSQTPSFPADFTTNNVRPIPAVFAPEQSSVLAAWQQHAQQEEEGDLRNLLLVARRRAWVIAGVAVAVMSFVTVRSLQEVKVYQGSFRMLVEPVNAEGDLSELTASLSERQVGRSGLDYETQIQVLRSPELAEPVAQEIQQKYPDLTYFSLLRDLSITRVGETKIIQVSYTGPDPVQIQFVLDQLAEAYLEYSLAERQTNLRQGINFVEKQLPELQTQVDALQGELESFRRGNNFITPEAQSGLVSGKISQLSEQRAELQRQLAEAQQFFNTLQGENGVLAALDGAPIYQQLLGELRSVETDIAKELTRFEPDSLAITVLEEQRENLLPLLQQEAQRVVGTKQAIAANNLQVLSVQSNALAQEEQTAAQLGGELPSLIRRYTDLQRELEEAVQTLSRFRLTRETLEIEAAQTEIPWQLIEVPTLPTAPISPNLQRSLLLGFVASLLLGLGAALLLEKLDNVYHSVDELKAGTKLPLLGTLPMNAILRDNQAKRKGLFSEISNNLANLKLNKRSRSAYYGYGGNSESSFLEALRVLHTNIRMLSSDKPIRSILISSAQPGEGKSTVAANLAQVATAMGQRVLVVDVDLRKPQVHDRLDLPNKMGLSNLIADNLPLKSVLKQVRPDGQLFALTSGKVPPDPTKLLSSQRMKQLMATFAASFDLVIYDAPPTTGLADVSLLGQYTDGLVLISRMGKTDRMVLKQTIETLKLAQIPVLGIVANGVSSTGIGGYRYYAYGYAERDEEEITEVGIAPGNGRNGNGRDGNEQNGNGRNGNDFLF</sequence>
<keyword evidence="8" id="KW-0472">Membrane</keyword>
<dbReference type="InterPro" id="IPR005702">
    <property type="entry name" value="Wzc-like_C"/>
</dbReference>
<evidence type="ECO:0000256" key="7">
    <source>
        <dbReference type="ARBA" id="ARBA00022989"/>
    </source>
</evidence>
<accession>A0A0N8KMF9</accession>
<evidence type="ECO:0000256" key="2">
    <source>
        <dbReference type="ARBA" id="ARBA00006683"/>
    </source>
</evidence>
<dbReference type="NCBIfam" id="TIGR01007">
    <property type="entry name" value="eps_fam"/>
    <property type="match status" value="1"/>
</dbReference>
<dbReference type="InterPro" id="IPR027417">
    <property type="entry name" value="P-loop_NTPase"/>
</dbReference>
<feature type="region of interest" description="Disordered" evidence="10">
    <location>
        <begin position="749"/>
        <end position="778"/>
    </location>
</feature>
<comment type="subcellular location">
    <subcellularLocation>
        <location evidence="1">Cell membrane</location>
        <topology evidence="1">Multi-pass membrane protein</topology>
    </subcellularLocation>
</comment>
<evidence type="ECO:0000256" key="10">
    <source>
        <dbReference type="SAM" id="MobiDB-lite"/>
    </source>
</evidence>
<organism evidence="12 13">
    <name type="scientific">Phormidesmis priestleyi Ana</name>
    <dbReference type="NCBI Taxonomy" id="1666911"/>
    <lineage>
        <taxon>Bacteria</taxon>
        <taxon>Bacillati</taxon>
        <taxon>Cyanobacteriota</taxon>
        <taxon>Cyanophyceae</taxon>
        <taxon>Leptolyngbyales</taxon>
        <taxon>Leptolyngbyaceae</taxon>
        <taxon>Phormidesmis</taxon>
    </lineage>
</organism>
<dbReference type="Pfam" id="PF10609">
    <property type="entry name" value="ParA"/>
    <property type="match status" value="1"/>
</dbReference>
<evidence type="ECO:0000256" key="5">
    <source>
        <dbReference type="ARBA" id="ARBA00022741"/>
    </source>
</evidence>
<protein>
    <submittedName>
        <fullName evidence="12">ATPases involved in chromosome partitioning</fullName>
    </submittedName>
</protein>
<feature type="domain" description="Polysaccharide chain length determinant N-terminal" evidence="11">
    <location>
        <begin position="46"/>
        <end position="139"/>
    </location>
</feature>
<proteinExistence type="inferred from homology"/>
<evidence type="ECO:0000256" key="1">
    <source>
        <dbReference type="ARBA" id="ARBA00004651"/>
    </source>
</evidence>
<dbReference type="GO" id="GO:0005886">
    <property type="term" value="C:plasma membrane"/>
    <property type="evidence" value="ECO:0007669"/>
    <property type="project" value="UniProtKB-SubCell"/>
</dbReference>
<feature type="compositionally biased region" description="Low complexity" evidence="10">
    <location>
        <begin position="765"/>
        <end position="778"/>
    </location>
</feature>
<comment type="caution">
    <text evidence="12">The sequence shown here is derived from an EMBL/GenBank/DDBJ whole genome shotgun (WGS) entry which is preliminary data.</text>
</comment>
<dbReference type="Gene3D" id="3.40.50.300">
    <property type="entry name" value="P-loop containing nucleotide triphosphate hydrolases"/>
    <property type="match status" value="1"/>
</dbReference>
<feature type="coiled-coil region" evidence="9">
    <location>
        <begin position="250"/>
        <end position="277"/>
    </location>
</feature>
<dbReference type="InterPro" id="IPR003856">
    <property type="entry name" value="LPS_length_determ_N"/>
</dbReference>
<evidence type="ECO:0000256" key="6">
    <source>
        <dbReference type="ARBA" id="ARBA00022840"/>
    </source>
</evidence>